<dbReference type="AlphaFoldDB" id="D8PMA8"/>
<sequence>MAKINRRTPAPYALLTDARDVMLWLLYFQDQATALSSHNVIDGFQLNAVLALSVQWTRFVDPCCAWRAKHITDGVTSDATVNADKAFTQTSHQLMRALSGYWYKHYRVFEDARRRRLPKPFEELMCGSAGLKNRQTWFMELGFTLEWLLEELPKNFQLHLNLALTVDTKYALRPYYIDRLDSAMRFEAMFACLEVDPHFRDFKDPITYGGTMSLLYDRERASNSGEINQVRACRFASQVERIVRCVCDDMGFEDNHAAQALTAFVHSMSIPPGLKDDERERVDPFDYEDVL</sequence>
<dbReference type="KEGG" id="scm:SCHCO_02567907"/>
<dbReference type="OrthoDB" id="2827895at2759"/>
<reference evidence="1 2" key="1">
    <citation type="journal article" date="2010" name="Nat. Biotechnol.">
        <title>Genome sequence of the model mushroom Schizophyllum commune.</title>
        <authorList>
            <person name="Ohm R.A."/>
            <person name="de Jong J.F."/>
            <person name="Lugones L.G."/>
            <person name="Aerts A."/>
            <person name="Kothe E."/>
            <person name="Stajich J.E."/>
            <person name="de Vries R.P."/>
            <person name="Record E."/>
            <person name="Levasseur A."/>
            <person name="Baker S.E."/>
            <person name="Bartholomew K.A."/>
            <person name="Coutinho P.M."/>
            <person name="Erdmann S."/>
            <person name="Fowler T.J."/>
            <person name="Gathman A.C."/>
            <person name="Lombard V."/>
            <person name="Henrissat B."/>
            <person name="Knabe N."/>
            <person name="Kuees U."/>
            <person name="Lilly W.W."/>
            <person name="Lindquist E."/>
            <person name="Lucas S."/>
            <person name="Magnuson J.K."/>
            <person name="Piumi F."/>
            <person name="Raudaskoski M."/>
            <person name="Salamov A."/>
            <person name="Schmutz J."/>
            <person name="Schwarze F.W.M.R."/>
            <person name="vanKuyk P.A."/>
            <person name="Horton J.S."/>
            <person name="Grigoriev I.V."/>
            <person name="Woesten H.A.B."/>
        </authorList>
    </citation>
    <scope>NUCLEOTIDE SEQUENCE [LARGE SCALE GENOMIC DNA]</scope>
    <source>
        <strain evidence="2">H4-8 / FGSC 9210</strain>
    </source>
</reference>
<dbReference type="Proteomes" id="UP000007431">
    <property type="component" value="Unassembled WGS sequence"/>
</dbReference>
<evidence type="ECO:0000313" key="2">
    <source>
        <dbReference type="Proteomes" id="UP000007431"/>
    </source>
</evidence>
<feature type="non-terminal residue" evidence="1">
    <location>
        <position position="291"/>
    </location>
</feature>
<dbReference type="InParanoid" id="D8PMA8"/>
<dbReference type="GeneID" id="9589021"/>
<proteinExistence type="predicted"/>
<gene>
    <name evidence="1" type="ORF">SCHCODRAFT_103458</name>
</gene>
<organism evidence="2">
    <name type="scientific">Schizophyllum commune (strain H4-8 / FGSC 9210)</name>
    <name type="common">Split gill fungus</name>
    <dbReference type="NCBI Taxonomy" id="578458"/>
    <lineage>
        <taxon>Eukaryota</taxon>
        <taxon>Fungi</taxon>
        <taxon>Dikarya</taxon>
        <taxon>Basidiomycota</taxon>
        <taxon>Agaricomycotina</taxon>
        <taxon>Agaricomycetes</taxon>
        <taxon>Agaricomycetidae</taxon>
        <taxon>Agaricales</taxon>
        <taxon>Schizophyllaceae</taxon>
        <taxon>Schizophyllum</taxon>
    </lineage>
</organism>
<dbReference type="HOGENOM" id="CLU_956968_0_0_1"/>
<dbReference type="VEuPathDB" id="FungiDB:SCHCODRAFT_02567907"/>
<accession>D8PMA8</accession>
<dbReference type="RefSeq" id="XP_003038366.1">
    <property type="nucleotide sequence ID" value="XM_003038320.1"/>
</dbReference>
<protein>
    <submittedName>
        <fullName evidence="1">Uncharacterized protein</fullName>
    </submittedName>
</protein>
<dbReference type="EMBL" id="GL377302">
    <property type="protein sequence ID" value="EFJ03464.1"/>
    <property type="molecule type" value="Genomic_DNA"/>
</dbReference>
<name>D8PMA8_SCHCM</name>
<evidence type="ECO:0000313" key="1">
    <source>
        <dbReference type="EMBL" id="EFJ03464.1"/>
    </source>
</evidence>
<keyword evidence="2" id="KW-1185">Reference proteome</keyword>